<reference evidence="2" key="5">
    <citation type="submission" date="2018-04" db="UniProtKB">
        <authorList>
            <consortium name="EnsemblFungi"/>
        </authorList>
    </citation>
    <scope>IDENTIFICATION</scope>
    <source>
        <strain evidence="2">R3-111a-1</strain>
    </source>
</reference>
<evidence type="ECO:0000313" key="2">
    <source>
        <dbReference type="EnsemblFungi" id="EJT79751"/>
    </source>
</evidence>
<sequence>MDPAGLPPIGMTGDAAAKSYMRKYLFLQLVDREKARAEAQADDDEKERTHVAAWEHAVAEQARVDAETRRLCEDEGCTLDQFTTHTQQAKAYVTQMWDHVALLGRAAADAAEALRVANLGVSETEGKLRIFDDAVRQGVPWDMLDFTV</sequence>
<dbReference type="RefSeq" id="XP_009220896.1">
    <property type="nucleotide sequence ID" value="XM_009222632.1"/>
</dbReference>
<dbReference type="HOGENOM" id="CLU_1758915_0_0_1"/>
<reference evidence="2" key="4">
    <citation type="journal article" date="2015" name="G3 (Bethesda)">
        <title>Genome sequences of three phytopathogenic species of the Magnaporthaceae family of fungi.</title>
        <authorList>
            <person name="Okagaki L.H."/>
            <person name="Nunes C.C."/>
            <person name="Sailsbery J."/>
            <person name="Clay B."/>
            <person name="Brown D."/>
            <person name="John T."/>
            <person name="Oh Y."/>
            <person name="Young N."/>
            <person name="Fitzgerald M."/>
            <person name="Haas B.J."/>
            <person name="Zeng Q."/>
            <person name="Young S."/>
            <person name="Adiconis X."/>
            <person name="Fan L."/>
            <person name="Levin J.Z."/>
            <person name="Mitchell T.K."/>
            <person name="Okubara P.A."/>
            <person name="Farman M.L."/>
            <person name="Kohn L.M."/>
            <person name="Birren B."/>
            <person name="Ma L.-J."/>
            <person name="Dean R.A."/>
        </authorList>
    </citation>
    <scope>NUCLEOTIDE SEQUENCE</scope>
    <source>
        <strain evidence="2">R3-111a-1</strain>
    </source>
</reference>
<reference evidence="1" key="3">
    <citation type="submission" date="2010-09" db="EMBL/GenBank/DDBJ databases">
        <title>Annotation of Gaeumannomyces graminis var. tritici R3-111a-1.</title>
        <authorList>
            <consortium name="The Broad Institute Genome Sequencing Platform"/>
            <person name="Ma L.-J."/>
            <person name="Dead R."/>
            <person name="Young S.K."/>
            <person name="Zeng Q."/>
            <person name="Gargeya S."/>
            <person name="Fitzgerald M."/>
            <person name="Haas B."/>
            <person name="Abouelleil A."/>
            <person name="Alvarado L."/>
            <person name="Arachchi H.M."/>
            <person name="Berlin A."/>
            <person name="Brown A."/>
            <person name="Chapman S.B."/>
            <person name="Chen Z."/>
            <person name="Dunbar C."/>
            <person name="Freedman E."/>
            <person name="Gearin G."/>
            <person name="Gellesch M."/>
            <person name="Goldberg J."/>
            <person name="Griggs A."/>
            <person name="Gujja S."/>
            <person name="Heiman D."/>
            <person name="Howarth C."/>
            <person name="Larson L."/>
            <person name="Lui A."/>
            <person name="MacDonald P.J.P."/>
            <person name="Mehta T."/>
            <person name="Montmayeur A."/>
            <person name="Murphy C."/>
            <person name="Neiman D."/>
            <person name="Pearson M."/>
            <person name="Priest M."/>
            <person name="Roberts A."/>
            <person name="Saif S."/>
            <person name="Shea T."/>
            <person name="Shenoy N."/>
            <person name="Sisk P."/>
            <person name="Stolte C."/>
            <person name="Sykes S."/>
            <person name="Yandava C."/>
            <person name="Wortman J."/>
            <person name="Nusbaum C."/>
            <person name="Birren B."/>
        </authorList>
    </citation>
    <scope>NUCLEOTIDE SEQUENCE</scope>
    <source>
        <strain evidence="1">R3-111a-1</strain>
    </source>
</reference>
<accession>J3NU80</accession>
<dbReference type="AlphaFoldDB" id="J3NU80"/>
<reference evidence="3" key="1">
    <citation type="submission" date="2010-07" db="EMBL/GenBank/DDBJ databases">
        <title>The genome sequence of Gaeumannomyces graminis var. tritici strain R3-111a-1.</title>
        <authorList>
            <consortium name="The Broad Institute Genome Sequencing Platform"/>
            <person name="Ma L.-J."/>
            <person name="Dead R."/>
            <person name="Young S."/>
            <person name="Zeng Q."/>
            <person name="Koehrsen M."/>
            <person name="Alvarado L."/>
            <person name="Berlin A."/>
            <person name="Chapman S.B."/>
            <person name="Chen Z."/>
            <person name="Freedman E."/>
            <person name="Gellesch M."/>
            <person name="Goldberg J."/>
            <person name="Griggs A."/>
            <person name="Gujja S."/>
            <person name="Heilman E.R."/>
            <person name="Heiman D."/>
            <person name="Hepburn T."/>
            <person name="Howarth C."/>
            <person name="Jen D."/>
            <person name="Larson L."/>
            <person name="Mehta T."/>
            <person name="Neiman D."/>
            <person name="Pearson M."/>
            <person name="Roberts A."/>
            <person name="Saif S."/>
            <person name="Shea T."/>
            <person name="Shenoy N."/>
            <person name="Sisk P."/>
            <person name="Stolte C."/>
            <person name="Sykes S."/>
            <person name="Walk T."/>
            <person name="White J."/>
            <person name="Yandava C."/>
            <person name="Haas B."/>
            <person name="Nusbaum C."/>
            <person name="Birren B."/>
        </authorList>
    </citation>
    <scope>NUCLEOTIDE SEQUENCE [LARGE SCALE GENOMIC DNA]</scope>
    <source>
        <strain evidence="3">R3-111a-1</strain>
    </source>
</reference>
<evidence type="ECO:0000313" key="3">
    <source>
        <dbReference type="Proteomes" id="UP000006039"/>
    </source>
</evidence>
<proteinExistence type="predicted"/>
<dbReference type="EMBL" id="GL385396">
    <property type="protein sequence ID" value="EJT79751.1"/>
    <property type="molecule type" value="Genomic_DNA"/>
</dbReference>
<protein>
    <submittedName>
        <fullName evidence="1 2">Uncharacterized protein</fullName>
    </submittedName>
</protein>
<dbReference type="GeneID" id="20345293"/>
<dbReference type="Proteomes" id="UP000006039">
    <property type="component" value="Unassembled WGS sequence"/>
</dbReference>
<dbReference type="VEuPathDB" id="FungiDB:GGTG_04835"/>
<reference evidence="1" key="2">
    <citation type="submission" date="2010-07" db="EMBL/GenBank/DDBJ databases">
        <authorList>
            <consortium name="The Broad Institute Genome Sequencing Platform"/>
            <consortium name="Broad Institute Genome Sequencing Center for Infectious Disease"/>
            <person name="Ma L.-J."/>
            <person name="Dead R."/>
            <person name="Young S."/>
            <person name="Zeng Q."/>
            <person name="Koehrsen M."/>
            <person name="Alvarado L."/>
            <person name="Berlin A."/>
            <person name="Chapman S.B."/>
            <person name="Chen Z."/>
            <person name="Freedman E."/>
            <person name="Gellesch M."/>
            <person name="Goldberg J."/>
            <person name="Griggs A."/>
            <person name="Gujja S."/>
            <person name="Heilman E.R."/>
            <person name="Heiman D."/>
            <person name="Hepburn T."/>
            <person name="Howarth C."/>
            <person name="Jen D."/>
            <person name="Larson L."/>
            <person name="Mehta T."/>
            <person name="Neiman D."/>
            <person name="Pearson M."/>
            <person name="Roberts A."/>
            <person name="Saif S."/>
            <person name="Shea T."/>
            <person name="Shenoy N."/>
            <person name="Sisk P."/>
            <person name="Stolte C."/>
            <person name="Sykes S."/>
            <person name="Walk T."/>
            <person name="White J."/>
            <person name="Yandava C."/>
            <person name="Haas B."/>
            <person name="Nusbaum C."/>
            <person name="Birren B."/>
        </authorList>
    </citation>
    <scope>NUCLEOTIDE SEQUENCE</scope>
    <source>
        <strain evidence="1">R3-111a-1</strain>
    </source>
</reference>
<keyword evidence="3" id="KW-1185">Reference proteome</keyword>
<evidence type="ECO:0000313" key="1">
    <source>
        <dbReference type="EMBL" id="EJT79751.1"/>
    </source>
</evidence>
<gene>
    <name evidence="2" type="primary">20345293</name>
    <name evidence="1" type="ORF">GGTG_04835</name>
</gene>
<name>J3NU80_GAET3</name>
<organism evidence="1">
    <name type="scientific">Gaeumannomyces tritici (strain R3-111a-1)</name>
    <name type="common">Wheat and barley take-all root rot fungus</name>
    <name type="synonym">Gaeumannomyces graminis var. tritici</name>
    <dbReference type="NCBI Taxonomy" id="644352"/>
    <lineage>
        <taxon>Eukaryota</taxon>
        <taxon>Fungi</taxon>
        <taxon>Dikarya</taxon>
        <taxon>Ascomycota</taxon>
        <taxon>Pezizomycotina</taxon>
        <taxon>Sordariomycetes</taxon>
        <taxon>Sordariomycetidae</taxon>
        <taxon>Magnaporthales</taxon>
        <taxon>Magnaporthaceae</taxon>
        <taxon>Gaeumannomyces</taxon>
    </lineage>
</organism>
<dbReference type="EnsemblFungi" id="EJT79751">
    <property type="protein sequence ID" value="EJT79751"/>
    <property type="gene ID" value="GGTG_04835"/>
</dbReference>